<feature type="domain" description="TGS" evidence="15">
    <location>
        <begin position="1"/>
        <end position="61"/>
    </location>
</feature>
<dbReference type="InterPro" id="IPR004095">
    <property type="entry name" value="TGS"/>
</dbReference>
<dbReference type="RefSeq" id="WP_135271041.1">
    <property type="nucleotide sequence ID" value="NZ_SRIB01000006.1"/>
</dbReference>
<dbReference type="InterPro" id="IPR018163">
    <property type="entry name" value="Thr/Ala-tRNA-synth_IIc_edit"/>
</dbReference>
<comment type="cofactor">
    <cofactor evidence="13">
        <name>Zn(2+)</name>
        <dbReference type="ChEBI" id="CHEBI:29105"/>
    </cofactor>
    <text evidence="13">Binds 1 zinc ion per subunit.</text>
</comment>
<evidence type="ECO:0000256" key="8">
    <source>
        <dbReference type="ARBA" id="ARBA00022840"/>
    </source>
</evidence>
<feature type="binding site" evidence="13">
    <location>
        <position position="333"/>
    </location>
    <ligand>
        <name>Zn(2+)</name>
        <dbReference type="ChEBI" id="CHEBI:29105"/>
        <note>catalytic</note>
    </ligand>
</feature>
<dbReference type="InterPro" id="IPR012947">
    <property type="entry name" value="tRNA_SAD"/>
</dbReference>
<evidence type="ECO:0000259" key="15">
    <source>
        <dbReference type="PROSITE" id="PS51880"/>
    </source>
</evidence>
<dbReference type="Pfam" id="PF07973">
    <property type="entry name" value="tRNA_SAD"/>
    <property type="match status" value="1"/>
</dbReference>
<keyword evidence="7 13" id="KW-0862">Zinc</keyword>
<dbReference type="SMART" id="SM00863">
    <property type="entry name" value="tRNA_SAD"/>
    <property type="match status" value="1"/>
</dbReference>
<feature type="binding site" evidence="13">
    <location>
        <position position="384"/>
    </location>
    <ligand>
        <name>Zn(2+)</name>
        <dbReference type="ChEBI" id="CHEBI:29105"/>
        <note>catalytic</note>
    </ligand>
</feature>
<dbReference type="Pfam" id="PF02824">
    <property type="entry name" value="TGS"/>
    <property type="match status" value="1"/>
</dbReference>
<proteinExistence type="inferred from homology"/>
<dbReference type="NCBIfam" id="TIGR00418">
    <property type="entry name" value="thrS"/>
    <property type="match status" value="1"/>
</dbReference>
<dbReference type="EC" id="6.1.1.3" evidence="13"/>
<name>A0A4Z0D5W8_9FIRM</name>
<dbReference type="FunFam" id="3.30.54.20:FF:000002">
    <property type="entry name" value="Threonine--tRNA ligase"/>
    <property type="match status" value="1"/>
</dbReference>
<dbReference type="InterPro" id="IPR002314">
    <property type="entry name" value="aa-tRNA-synt_IIb"/>
</dbReference>
<dbReference type="HAMAP" id="MF_00184">
    <property type="entry name" value="Thr_tRNA_synth"/>
    <property type="match status" value="1"/>
</dbReference>
<keyword evidence="4 13" id="KW-0436">Ligase</keyword>
<dbReference type="InterPro" id="IPR033728">
    <property type="entry name" value="ThrRS_core"/>
</dbReference>
<keyword evidence="6 13" id="KW-0547">Nucleotide-binding</keyword>
<organism evidence="16 17">
    <name type="scientific">Soehngenia longivitae</name>
    <dbReference type="NCBI Taxonomy" id="2562294"/>
    <lineage>
        <taxon>Bacteria</taxon>
        <taxon>Bacillati</taxon>
        <taxon>Bacillota</taxon>
        <taxon>Tissierellia</taxon>
        <taxon>Tissierellales</taxon>
        <taxon>Tissierellaceae</taxon>
        <taxon>Soehngenia</taxon>
    </lineage>
</organism>
<dbReference type="CDD" id="cd01667">
    <property type="entry name" value="TGS_ThrRS"/>
    <property type="match status" value="1"/>
</dbReference>
<dbReference type="GO" id="GO:0016740">
    <property type="term" value="F:transferase activity"/>
    <property type="evidence" value="ECO:0007669"/>
    <property type="project" value="UniProtKB-ARBA"/>
</dbReference>
<evidence type="ECO:0000313" key="16">
    <source>
        <dbReference type="EMBL" id="TFZ40268.1"/>
    </source>
</evidence>
<dbReference type="SUPFAM" id="SSF52954">
    <property type="entry name" value="Class II aaRS ABD-related"/>
    <property type="match status" value="1"/>
</dbReference>
<dbReference type="SUPFAM" id="SSF55186">
    <property type="entry name" value="ThrRS/AlaRS common domain"/>
    <property type="match status" value="1"/>
</dbReference>
<comment type="catalytic activity">
    <reaction evidence="12 13">
        <text>tRNA(Thr) + L-threonine + ATP = L-threonyl-tRNA(Thr) + AMP + diphosphate + H(+)</text>
        <dbReference type="Rhea" id="RHEA:24624"/>
        <dbReference type="Rhea" id="RHEA-COMP:9670"/>
        <dbReference type="Rhea" id="RHEA-COMP:9704"/>
        <dbReference type="ChEBI" id="CHEBI:15378"/>
        <dbReference type="ChEBI" id="CHEBI:30616"/>
        <dbReference type="ChEBI" id="CHEBI:33019"/>
        <dbReference type="ChEBI" id="CHEBI:57926"/>
        <dbReference type="ChEBI" id="CHEBI:78442"/>
        <dbReference type="ChEBI" id="CHEBI:78534"/>
        <dbReference type="ChEBI" id="CHEBI:456215"/>
        <dbReference type="EC" id="6.1.1.3"/>
    </reaction>
</comment>
<dbReference type="CDD" id="cd00860">
    <property type="entry name" value="ThrRS_anticodon"/>
    <property type="match status" value="1"/>
</dbReference>
<feature type="domain" description="Aminoacyl-transfer RNA synthetases class-II family profile" evidence="14">
    <location>
        <begin position="266"/>
        <end position="532"/>
    </location>
</feature>
<evidence type="ECO:0000259" key="14">
    <source>
        <dbReference type="PROSITE" id="PS50862"/>
    </source>
</evidence>
<dbReference type="Proteomes" id="UP000298381">
    <property type="component" value="Unassembled WGS sequence"/>
</dbReference>
<dbReference type="Gene3D" id="3.30.54.20">
    <property type="match status" value="1"/>
</dbReference>
<comment type="caution">
    <text evidence="16">The sequence shown here is derived from an EMBL/GenBank/DDBJ whole genome shotgun (WGS) entry which is preliminary data.</text>
</comment>
<evidence type="ECO:0000256" key="10">
    <source>
        <dbReference type="ARBA" id="ARBA00022917"/>
    </source>
</evidence>
<keyword evidence="11 13" id="KW-0030">Aminoacyl-tRNA synthetase</keyword>
<evidence type="ECO:0000256" key="2">
    <source>
        <dbReference type="ARBA" id="ARBA00022490"/>
    </source>
</evidence>
<dbReference type="GO" id="GO:0006435">
    <property type="term" value="P:threonyl-tRNA aminoacylation"/>
    <property type="evidence" value="ECO:0007669"/>
    <property type="project" value="UniProtKB-UniRule"/>
</dbReference>
<evidence type="ECO:0000256" key="3">
    <source>
        <dbReference type="ARBA" id="ARBA00022555"/>
    </source>
</evidence>
<dbReference type="Pfam" id="PF03129">
    <property type="entry name" value="HGTP_anticodon"/>
    <property type="match status" value="1"/>
</dbReference>
<protein>
    <recommendedName>
        <fullName evidence="13">Threonine--tRNA ligase</fullName>
        <ecNumber evidence="13">6.1.1.3</ecNumber>
    </recommendedName>
    <alternativeName>
        <fullName evidence="13">Threonyl-tRNA synthetase</fullName>
        <shortName evidence="13">ThrRS</shortName>
    </alternativeName>
</protein>
<dbReference type="CDD" id="cd00771">
    <property type="entry name" value="ThrRS_core"/>
    <property type="match status" value="1"/>
</dbReference>
<dbReference type="GO" id="GO:0005737">
    <property type="term" value="C:cytoplasm"/>
    <property type="evidence" value="ECO:0007669"/>
    <property type="project" value="UniProtKB-SubCell"/>
</dbReference>
<dbReference type="PROSITE" id="PS50862">
    <property type="entry name" value="AA_TRNA_LIGASE_II"/>
    <property type="match status" value="1"/>
</dbReference>
<dbReference type="Gene3D" id="3.10.20.30">
    <property type="match status" value="1"/>
</dbReference>
<keyword evidence="9 13" id="KW-0694">RNA-binding</keyword>
<evidence type="ECO:0000256" key="9">
    <source>
        <dbReference type="ARBA" id="ARBA00022884"/>
    </source>
</evidence>
<gene>
    <name evidence="13 16" type="primary">thrS</name>
    <name evidence="16" type="ORF">E4100_05505</name>
</gene>
<keyword evidence="10 13" id="KW-0648">Protein biosynthesis</keyword>
<comment type="similarity">
    <text evidence="1 13">Belongs to the class-II aminoacyl-tRNA synthetase family.</text>
</comment>
<dbReference type="InterPro" id="IPR036621">
    <property type="entry name" value="Anticodon-bd_dom_sf"/>
</dbReference>
<keyword evidence="8 13" id="KW-0067">ATP-binding</keyword>
<dbReference type="InterPro" id="IPR004154">
    <property type="entry name" value="Anticodon-bd"/>
</dbReference>
<evidence type="ECO:0000313" key="17">
    <source>
        <dbReference type="Proteomes" id="UP000298381"/>
    </source>
</evidence>
<evidence type="ECO:0000256" key="13">
    <source>
        <dbReference type="HAMAP-Rule" id="MF_00184"/>
    </source>
</evidence>
<dbReference type="SUPFAM" id="SSF55681">
    <property type="entry name" value="Class II aaRS and biotin synthetases"/>
    <property type="match status" value="1"/>
</dbReference>
<dbReference type="GO" id="GO:0000049">
    <property type="term" value="F:tRNA binding"/>
    <property type="evidence" value="ECO:0007669"/>
    <property type="project" value="UniProtKB-KW"/>
</dbReference>
<keyword evidence="17" id="KW-1185">Reference proteome</keyword>
<dbReference type="Gene3D" id="3.30.930.10">
    <property type="entry name" value="Bira Bifunctional Protein, Domain 2"/>
    <property type="match status" value="1"/>
</dbReference>
<dbReference type="PRINTS" id="PR01047">
    <property type="entry name" value="TRNASYNTHTHR"/>
</dbReference>
<dbReference type="GO" id="GO:0004829">
    <property type="term" value="F:threonine-tRNA ligase activity"/>
    <property type="evidence" value="ECO:0007669"/>
    <property type="project" value="UniProtKB-UniRule"/>
</dbReference>
<evidence type="ECO:0000256" key="5">
    <source>
        <dbReference type="ARBA" id="ARBA00022723"/>
    </source>
</evidence>
<comment type="caution">
    <text evidence="13">Lacks conserved residue(s) required for the propagation of feature annotation.</text>
</comment>
<dbReference type="InterPro" id="IPR012676">
    <property type="entry name" value="TGS-like"/>
</dbReference>
<keyword evidence="3 13" id="KW-0820">tRNA-binding</keyword>
<dbReference type="PANTHER" id="PTHR11451">
    <property type="entry name" value="THREONINE-TRNA LIGASE"/>
    <property type="match status" value="1"/>
</dbReference>
<dbReference type="GO" id="GO:0005524">
    <property type="term" value="F:ATP binding"/>
    <property type="evidence" value="ECO:0007669"/>
    <property type="project" value="UniProtKB-UniRule"/>
</dbReference>
<dbReference type="FunFam" id="3.40.50.800:FF:000001">
    <property type="entry name" value="Threonine--tRNA ligase"/>
    <property type="match status" value="1"/>
</dbReference>
<dbReference type="Gene3D" id="3.30.980.10">
    <property type="entry name" value="Threonyl-trna Synthetase, Chain A, domain 2"/>
    <property type="match status" value="1"/>
</dbReference>
<feature type="binding site" evidence="13">
    <location>
        <position position="509"/>
    </location>
    <ligand>
        <name>Zn(2+)</name>
        <dbReference type="ChEBI" id="CHEBI:29105"/>
        <note>catalytic</note>
    </ligand>
</feature>
<keyword evidence="5 13" id="KW-0479">Metal-binding</keyword>
<dbReference type="GO" id="GO:0140096">
    <property type="term" value="F:catalytic activity, acting on a protein"/>
    <property type="evidence" value="ECO:0007669"/>
    <property type="project" value="UniProtKB-ARBA"/>
</dbReference>
<keyword evidence="2 13" id="KW-0963">Cytoplasm</keyword>
<evidence type="ECO:0000256" key="1">
    <source>
        <dbReference type="ARBA" id="ARBA00008226"/>
    </source>
</evidence>
<evidence type="ECO:0000256" key="4">
    <source>
        <dbReference type="ARBA" id="ARBA00022598"/>
    </source>
</evidence>
<reference evidence="16 17" key="1">
    <citation type="submission" date="2019-03" db="EMBL/GenBank/DDBJ databases">
        <title>Draft genome sequence data and analysis of a Fermenting Bacterium, Soehngenia longevitae strain 1933PT, isolated from petroleum reservoir in Azerbaijan.</title>
        <authorList>
            <person name="Grouzdev D.S."/>
            <person name="Bidzhieva S.K."/>
            <person name="Sokolova D.S."/>
            <person name="Tourova T.P."/>
            <person name="Poltaraus A.B."/>
            <person name="Nazina T.N."/>
        </authorList>
    </citation>
    <scope>NUCLEOTIDE SEQUENCE [LARGE SCALE GENOMIC DNA]</scope>
    <source>
        <strain evidence="16 17">1933P</strain>
    </source>
</reference>
<dbReference type="InterPro" id="IPR047246">
    <property type="entry name" value="ThrRS_anticodon"/>
</dbReference>
<evidence type="ECO:0000256" key="12">
    <source>
        <dbReference type="ARBA" id="ARBA00049515"/>
    </source>
</evidence>
<dbReference type="PROSITE" id="PS51880">
    <property type="entry name" value="TGS"/>
    <property type="match status" value="1"/>
</dbReference>
<dbReference type="AlphaFoldDB" id="A0A4Z0D5W8"/>
<evidence type="ECO:0000256" key="6">
    <source>
        <dbReference type="ARBA" id="ARBA00022741"/>
    </source>
</evidence>
<dbReference type="FunFam" id="3.30.980.10:FF:000005">
    <property type="entry name" value="Threonyl-tRNA synthetase, mitochondrial"/>
    <property type="match status" value="1"/>
</dbReference>
<dbReference type="InterPro" id="IPR006195">
    <property type="entry name" value="aa-tRNA-synth_II"/>
</dbReference>
<sequence>MIKVTLPDGSIREYNEGVEILGVVEDISKSLAREALGVVVNGKIMGLQEKLNEDCDFRVVKFEDPEGKKIFWHTTSHIMAFAVQRLFPDVKFAIGPAVESGFYYDLDTEHRFTPEDLEEIESEMKKIISEGHKLERYEMPRDEALKYFKEKNEVYKVDLIENLPEDAIISFYKLGDFIDLCAGPHLYDVKKVKAVKLLSIAGAYWRGDENNKMLQRIYGISFEKKKDLDEYLERIEEAKKRDHRKLGKELDLFSMHDEGPGFPFFHPYGMVIRNELESFWRKEHIKSGYGEIKTPLILNEQLWHQSGHWDHYKENMYFTKIDDENFAIKPMNCPGSILIYKSNMYSYRDFPLRLAEMGLVHRHELSGALHGLMRVRSFTQDDAHIYALPSQVKDELKGIIDLADYIYNIFGFNYKIELSTRPENSMGTDEQWELATNSLIEALDEKGIEYRVNEGDGAFYGPKIDFHLEDAIGRTWQCGTIQLDFQMPERFDLTYIDSDNDKKRPVMIHRTILGSMERFMGILIEHYAGKFPVWLAPVQIKILPISDKFNEYGNNLKKRLEEMGFRVEIDDRAEKIGYKIREAQVMKIPYMLVIGEKEIENEMVSVRKRDIGDIGQMSLEEFINVVDEEIKNKK</sequence>
<accession>A0A4Z0D5W8</accession>
<evidence type="ECO:0000256" key="11">
    <source>
        <dbReference type="ARBA" id="ARBA00023146"/>
    </source>
</evidence>
<dbReference type="InterPro" id="IPR002320">
    <property type="entry name" value="Thr-tRNA-ligase_IIa"/>
</dbReference>
<dbReference type="Gene3D" id="3.40.50.800">
    <property type="entry name" value="Anticodon-binding domain"/>
    <property type="match status" value="1"/>
</dbReference>
<dbReference type="GO" id="GO:0046872">
    <property type="term" value="F:metal ion binding"/>
    <property type="evidence" value="ECO:0007669"/>
    <property type="project" value="UniProtKB-KW"/>
</dbReference>
<dbReference type="EMBL" id="SRIB01000006">
    <property type="protein sequence ID" value="TFZ40268.1"/>
    <property type="molecule type" value="Genomic_DNA"/>
</dbReference>
<comment type="subunit">
    <text evidence="13">Homodimer.</text>
</comment>
<dbReference type="PANTHER" id="PTHR11451:SF44">
    <property type="entry name" value="THREONINE--TRNA LIGASE, CHLOROPLASTIC_MITOCHONDRIAL 2"/>
    <property type="match status" value="1"/>
</dbReference>
<dbReference type="Pfam" id="PF00587">
    <property type="entry name" value="tRNA-synt_2b"/>
    <property type="match status" value="1"/>
</dbReference>
<comment type="subcellular location">
    <subcellularLocation>
        <location evidence="13">Cytoplasm</location>
    </subcellularLocation>
</comment>
<dbReference type="InterPro" id="IPR012675">
    <property type="entry name" value="Beta-grasp_dom_sf"/>
</dbReference>
<dbReference type="OrthoDB" id="9802304at2"/>
<dbReference type="SUPFAM" id="SSF81271">
    <property type="entry name" value="TGS-like"/>
    <property type="match status" value="1"/>
</dbReference>
<dbReference type="InterPro" id="IPR045864">
    <property type="entry name" value="aa-tRNA-synth_II/BPL/LPL"/>
</dbReference>
<dbReference type="FunFam" id="3.30.930.10:FF:000002">
    <property type="entry name" value="Threonine--tRNA ligase"/>
    <property type="match status" value="1"/>
</dbReference>
<evidence type="ECO:0000256" key="7">
    <source>
        <dbReference type="ARBA" id="ARBA00022833"/>
    </source>
</evidence>